<dbReference type="Pfam" id="PF01352">
    <property type="entry name" value="KRAB"/>
    <property type="match status" value="1"/>
</dbReference>
<feature type="compositionally biased region" description="Basic and acidic residues" evidence="1">
    <location>
        <begin position="26"/>
        <end position="36"/>
    </location>
</feature>
<gene>
    <name evidence="3" type="ORF">mMyoMyo1_021138</name>
</gene>
<feature type="region of interest" description="Disordered" evidence="1">
    <location>
        <begin position="1"/>
        <end position="39"/>
    </location>
</feature>
<dbReference type="Proteomes" id="UP000527355">
    <property type="component" value="Unassembled WGS sequence"/>
</dbReference>
<dbReference type="GO" id="GO:0006355">
    <property type="term" value="P:regulation of DNA-templated transcription"/>
    <property type="evidence" value="ECO:0007669"/>
    <property type="project" value="InterPro"/>
</dbReference>
<dbReference type="SUPFAM" id="SSF109640">
    <property type="entry name" value="KRAB domain (Kruppel-associated box)"/>
    <property type="match status" value="1"/>
</dbReference>
<dbReference type="InterPro" id="IPR050169">
    <property type="entry name" value="Krueppel_C2H2_ZnF"/>
</dbReference>
<dbReference type="Gene3D" id="6.10.140.140">
    <property type="match status" value="1"/>
</dbReference>
<dbReference type="VEuPathDB" id="HostDB:GeneID_118650777"/>
<proteinExistence type="predicted"/>
<dbReference type="EMBL" id="JABWUV010000003">
    <property type="protein sequence ID" value="KAF6371276.1"/>
    <property type="molecule type" value="Genomic_DNA"/>
</dbReference>
<dbReference type="PROSITE" id="PS50805">
    <property type="entry name" value="KRAB"/>
    <property type="match status" value="1"/>
</dbReference>
<evidence type="ECO:0000313" key="4">
    <source>
        <dbReference type="Proteomes" id="UP000527355"/>
    </source>
</evidence>
<dbReference type="InterPro" id="IPR036051">
    <property type="entry name" value="KRAB_dom_sf"/>
</dbReference>
<accession>A0A7J7ZBF9</accession>
<keyword evidence="4" id="KW-1185">Reference proteome</keyword>
<evidence type="ECO:0000313" key="3">
    <source>
        <dbReference type="EMBL" id="KAF6371276.1"/>
    </source>
</evidence>
<dbReference type="PANTHER" id="PTHR23232:SF138">
    <property type="entry name" value="KRAB DOMAIN-CONTAINING PROTEIN"/>
    <property type="match status" value="1"/>
</dbReference>
<dbReference type="SMART" id="SM00349">
    <property type="entry name" value="KRAB"/>
    <property type="match status" value="1"/>
</dbReference>
<organism evidence="3 4">
    <name type="scientific">Myotis myotis</name>
    <name type="common">Greater mouse-eared bat</name>
    <name type="synonym">Vespertilio myotis</name>
    <dbReference type="NCBI Taxonomy" id="51298"/>
    <lineage>
        <taxon>Eukaryota</taxon>
        <taxon>Metazoa</taxon>
        <taxon>Chordata</taxon>
        <taxon>Craniata</taxon>
        <taxon>Vertebrata</taxon>
        <taxon>Euteleostomi</taxon>
        <taxon>Mammalia</taxon>
        <taxon>Eutheria</taxon>
        <taxon>Laurasiatheria</taxon>
        <taxon>Chiroptera</taxon>
        <taxon>Yangochiroptera</taxon>
        <taxon>Vespertilionidae</taxon>
        <taxon>Myotis</taxon>
    </lineage>
</organism>
<protein>
    <submittedName>
        <fullName evidence="3">Zinc finger protein 641</fullName>
    </submittedName>
</protein>
<evidence type="ECO:0000259" key="2">
    <source>
        <dbReference type="PROSITE" id="PS50805"/>
    </source>
</evidence>
<feature type="domain" description="KRAB" evidence="2">
    <location>
        <begin position="95"/>
        <end position="167"/>
    </location>
</feature>
<evidence type="ECO:0000256" key="1">
    <source>
        <dbReference type="SAM" id="MobiDB-lite"/>
    </source>
</evidence>
<comment type="caution">
    <text evidence="3">The sequence shown here is derived from an EMBL/GenBank/DDBJ whole genome shotgun (WGS) entry which is preliminary data.</text>
</comment>
<dbReference type="AlphaFoldDB" id="A0A7J7ZBF9"/>
<dbReference type="PANTHER" id="PTHR23232">
    <property type="entry name" value="KRAB DOMAIN C2H2 ZINC FINGER"/>
    <property type="match status" value="1"/>
</dbReference>
<dbReference type="CDD" id="cd07765">
    <property type="entry name" value="KRAB_A-box"/>
    <property type="match status" value="1"/>
</dbReference>
<reference evidence="3 4" key="1">
    <citation type="journal article" date="2020" name="Nature">
        <title>Six reference-quality genomes reveal evolution of bat adaptations.</title>
        <authorList>
            <person name="Jebb D."/>
            <person name="Huang Z."/>
            <person name="Pippel M."/>
            <person name="Hughes G.M."/>
            <person name="Lavrichenko K."/>
            <person name="Devanna P."/>
            <person name="Winkler S."/>
            <person name="Jermiin L.S."/>
            <person name="Skirmuntt E.C."/>
            <person name="Katzourakis A."/>
            <person name="Burkitt-Gray L."/>
            <person name="Ray D.A."/>
            <person name="Sullivan K.A.M."/>
            <person name="Roscito J.G."/>
            <person name="Kirilenko B.M."/>
            <person name="Davalos L.M."/>
            <person name="Corthals A.P."/>
            <person name="Power M.L."/>
            <person name="Jones G."/>
            <person name="Ransome R.D."/>
            <person name="Dechmann D.K.N."/>
            <person name="Locatelli A.G."/>
            <person name="Puechmaille S.J."/>
            <person name="Fedrigo O."/>
            <person name="Jarvis E.D."/>
            <person name="Hiller M."/>
            <person name="Vernes S.C."/>
            <person name="Myers E.W."/>
            <person name="Teeling E.C."/>
        </authorList>
    </citation>
    <scope>NUCLEOTIDE SEQUENCE [LARGE SCALE GENOMIC DNA]</scope>
    <source>
        <strain evidence="3">MMyoMyo1</strain>
        <tissue evidence="3">Flight muscle</tissue>
    </source>
</reference>
<name>A0A7J7ZBF9_MYOMY</name>
<dbReference type="InterPro" id="IPR001909">
    <property type="entry name" value="KRAB"/>
</dbReference>
<sequence length="284" mass="31094">MLSEQTAALGPGWESMNVQLDGAEPQVERGSQEEGPWRMAPGPLEHLCCDLEEEPQSLQEKAQSAPWVPAVSQEGSTGDWEMAAALLAAGSQGLVTIKDVSLCFSQEEWRSLDPSQTDFYGEYVMQENCGIVVSLRFPIPKLDMLSQLEGGEEQWVPDPQDLEERDILRVTYTGMFPGPVAGTDSLNDFTCPHLTCPCYKVSPPQPHHAPQGIKRKQTQYGDLKGLVNSLSISMSVRAALIGTLWGKASVPGGREVAPTLRIPRWLPRAFRCCGSLSEQPLGPF</sequence>